<sequence>MTDEPLVEDTLFLACTRPAMILGVTMEAMGLNMIFSSVLFILAGSLLYGLVALPIHAACRLVCRYDPHQFRILFAWVETRGRHRNAGLWGGASCTPLRLVRRYRAEELAHG</sequence>
<dbReference type="InterPro" id="IPR007792">
    <property type="entry name" value="T4SS_VirB3/TrbD/AvhB"/>
</dbReference>
<dbReference type="RefSeq" id="WP_091949864.1">
    <property type="nucleotide sequence ID" value="NZ_FOSV01000018.1"/>
</dbReference>
<proteinExistence type="predicted"/>
<comment type="subcellular location">
    <subcellularLocation>
        <location evidence="1">Membrane</location>
    </subcellularLocation>
</comment>
<dbReference type="EMBL" id="FOSV01000018">
    <property type="protein sequence ID" value="SFL57340.1"/>
    <property type="molecule type" value="Genomic_DNA"/>
</dbReference>
<name>A0A1I4ISR0_9HYPH</name>
<evidence type="ECO:0000256" key="1">
    <source>
        <dbReference type="ARBA" id="ARBA00004370"/>
    </source>
</evidence>
<gene>
    <name evidence="6" type="ORF">SAMN04488125_11842</name>
</gene>
<keyword evidence="4 5" id="KW-0472">Membrane</keyword>
<evidence type="ECO:0000256" key="4">
    <source>
        <dbReference type="ARBA" id="ARBA00023136"/>
    </source>
</evidence>
<dbReference type="Pfam" id="PF05101">
    <property type="entry name" value="VirB3"/>
    <property type="match status" value="1"/>
</dbReference>
<accession>A0A1I4ISR0</accession>
<evidence type="ECO:0000256" key="3">
    <source>
        <dbReference type="ARBA" id="ARBA00022989"/>
    </source>
</evidence>
<dbReference type="Proteomes" id="UP000198804">
    <property type="component" value="Unassembled WGS sequence"/>
</dbReference>
<feature type="transmembrane region" description="Helical" evidence="5">
    <location>
        <begin position="33"/>
        <end position="55"/>
    </location>
</feature>
<organism evidence="6 7">
    <name type="scientific">Methylorubrum salsuginis</name>
    <dbReference type="NCBI Taxonomy" id="414703"/>
    <lineage>
        <taxon>Bacteria</taxon>
        <taxon>Pseudomonadati</taxon>
        <taxon>Pseudomonadota</taxon>
        <taxon>Alphaproteobacteria</taxon>
        <taxon>Hyphomicrobiales</taxon>
        <taxon>Methylobacteriaceae</taxon>
        <taxon>Methylorubrum</taxon>
    </lineage>
</organism>
<evidence type="ECO:0000256" key="2">
    <source>
        <dbReference type="ARBA" id="ARBA00022692"/>
    </source>
</evidence>
<evidence type="ECO:0000313" key="7">
    <source>
        <dbReference type="Proteomes" id="UP000198804"/>
    </source>
</evidence>
<dbReference type="STRING" id="414703.SAMN04488125_11842"/>
<protein>
    <submittedName>
        <fullName evidence="6">Type IV secretion system protein VirB3</fullName>
    </submittedName>
</protein>
<keyword evidence="3 5" id="KW-1133">Transmembrane helix</keyword>
<dbReference type="GO" id="GO:0016020">
    <property type="term" value="C:membrane"/>
    <property type="evidence" value="ECO:0007669"/>
    <property type="project" value="UniProtKB-SubCell"/>
</dbReference>
<keyword evidence="2 5" id="KW-0812">Transmembrane</keyword>
<keyword evidence="7" id="KW-1185">Reference proteome</keyword>
<evidence type="ECO:0000256" key="5">
    <source>
        <dbReference type="SAM" id="Phobius"/>
    </source>
</evidence>
<dbReference type="OrthoDB" id="9799932at2"/>
<dbReference type="AlphaFoldDB" id="A0A1I4ISR0"/>
<reference evidence="7" key="1">
    <citation type="submission" date="2016-10" db="EMBL/GenBank/DDBJ databases">
        <authorList>
            <person name="Varghese N."/>
            <person name="Submissions S."/>
        </authorList>
    </citation>
    <scope>NUCLEOTIDE SEQUENCE [LARGE SCALE GENOMIC DNA]</scope>
    <source>
        <strain evidence="7">CGMCC 1.6474</strain>
    </source>
</reference>
<evidence type="ECO:0000313" key="6">
    <source>
        <dbReference type="EMBL" id="SFL57340.1"/>
    </source>
</evidence>